<feature type="non-terminal residue" evidence="2">
    <location>
        <position position="1"/>
    </location>
</feature>
<accession>A0A820J9N0</accession>
<sequence length="45" mass="5526">QGRDYHQRTSDRERSDRRRSPDRPSHSDTSTRQKPKQRSFVRRSK</sequence>
<feature type="compositionally biased region" description="Basic residues" evidence="1">
    <location>
        <begin position="33"/>
        <end position="45"/>
    </location>
</feature>
<dbReference type="EMBL" id="CAJOAY010018489">
    <property type="protein sequence ID" value="CAF4321316.1"/>
    <property type="molecule type" value="Genomic_DNA"/>
</dbReference>
<evidence type="ECO:0000256" key="1">
    <source>
        <dbReference type="SAM" id="MobiDB-lite"/>
    </source>
</evidence>
<dbReference type="AlphaFoldDB" id="A0A820J9N0"/>
<feature type="region of interest" description="Disordered" evidence="1">
    <location>
        <begin position="1"/>
        <end position="45"/>
    </location>
</feature>
<reference evidence="2" key="1">
    <citation type="submission" date="2021-02" db="EMBL/GenBank/DDBJ databases">
        <authorList>
            <person name="Nowell W R."/>
        </authorList>
    </citation>
    <scope>NUCLEOTIDE SEQUENCE</scope>
</reference>
<gene>
    <name evidence="2" type="ORF">OKA104_LOCUS47264</name>
</gene>
<proteinExistence type="predicted"/>
<feature type="non-terminal residue" evidence="2">
    <location>
        <position position="45"/>
    </location>
</feature>
<organism evidence="2 3">
    <name type="scientific">Adineta steineri</name>
    <dbReference type="NCBI Taxonomy" id="433720"/>
    <lineage>
        <taxon>Eukaryota</taxon>
        <taxon>Metazoa</taxon>
        <taxon>Spiralia</taxon>
        <taxon>Gnathifera</taxon>
        <taxon>Rotifera</taxon>
        <taxon>Eurotatoria</taxon>
        <taxon>Bdelloidea</taxon>
        <taxon>Adinetida</taxon>
        <taxon>Adinetidae</taxon>
        <taxon>Adineta</taxon>
    </lineage>
</organism>
<dbReference type="Proteomes" id="UP000663881">
    <property type="component" value="Unassembled WGS sequence"/>
</dbReference>
<comment type="caution">
    <text evidence="2">The sequence shown here is derived from an EMBL/GenBank/DDBJ whole genome shotgun (WGS) entry which is preliminary data.</text>
</comment>
<evidence type="ECO:0000313" key="3">
    <source>
        <dbReference type="Proteomes" id="UP000663881"/>
    </source>
</evidence>
<protein>
    <submittedName>
        <fullName evidence="2">Uncharacterized protein</fullName>
    </submittedName>
</protein>
<feature type="compositionally biased region" description="Basic and acidic residues" evidence="1">
    <location>
        <begin position="1"/>
        <end position="31"/>
    </location>
</feature>
<evidence type="ECO:0000313" key="2">
    <source>
        <dbReference type="EMBL" id="CAF4321316.1"/>
    </source>
</evidence>
<name>A0A820J9N0_9BILA</name>